<reference evidence="9 10" key="1">
    <citation type="submission" date="2018-06" db="EMBL/GenBank/DDBJ databases">
        <title>Complete Genomes of Monosporascus.</title>
        <authorList>
            <person name="Robinson A.J."/>
            <person name="Natvig D.O."/>
        </authorList>
    </citation>
    <scope>NUCLEOTIDE SEQUENCE [LARGE SCALE GENOMIC DNA]</scope>
    <source>
        <strain evidence="9 10">CBS 609.92</strain>
    </source>
</reference>
<protein>
    <recommendedName>
        <fullName evidence="8">Major facilitator superfamily (MFS) profile domain-containing protein</fullName>
    </recommendedName>
</protein>
<evidence type="ECO:0000256" key="4">
    <source>
        <dbReference type="ARBA" id="ARBA00022989"/>
    </source>
</evidence>
<feature type="transmembrane region" description="Helical" evidence="7">
    <location>
        <begin position="210"/>
        <end position="229"/>
    </location>
</feature>
<evidence type="ECO:0000313" key="9">
    <source>
        <dbReference type="EMBL" id="RYO90883.1"/>
    </source>
</evidence>
<dbReference type="InterPro" id="IPR020846">
    <property type="entry name" value="MFS_dom"/>
</dbReference>
<evidence type="ECO:0000256" key="3">
    <source>
        <dbReference type="ARBA" id="ARBA00022692"/>
    </source>
</evidence>
<comment type="subcellular location">
    <subcellularLocation>
        <location evidence="1">Membrane</location>
        <topology evidence="1">Multi-pass membrane protein</topology>
    </subcellularLocation>
</comment>
<feature type="domain" description="Major facilitator superfamily (MFS) profile" evidence="8">
    <location>
        <begin position="55"/>
        <end position="544"/>
    </location>
</feature>
<proteinExistence type="inferred from homology"/>
<feature type="compositionally biased region" description="Basic and acidic residues" evidence="6">
    <location>
        <begin position="25"/>
        <end position="40"/>
    </location>
</feature>
<dbReference type="PANTHER" id="PTHR23501:SF193">
    <property type="entry name" value="MULTIDRUG TRANSPORTER, PUTATIVE (AFU_ORTHOLOGUE AFUA_8G00940)-RELATED"/>
    <property type="match status" value="1"/>
</dbReference>
<feature type="transmembrane region" description="Helical" evidence="7">
    <location>
        <begin position="446"/>
        <end position="466"/>
    </location>
</feature>
<dbReference type="PROSITE" id="PS50850">
    <property type="entry name" value="MFS"/>
    <property type="match status" value="1"/>
</dbReference>
<evidence type="ECO:0000256" key="5">
    <source>
        <dbReference type="ARBA" id="ARBA00023136"/>
    </source>
</evidence>
<gene>
    <name evidence="9" type="ORF">DL762_002480</name>
</gene>
<dbReference type="EMBL" id="QJNS01000048">
    <property type="protein sequence ID" value="RYO90883.1"/>
    <property type="molecule type" value="Genomic_DNA"/>
</dbReference>
<evidence type="ECO:0000256" key="2">
    <source>
        <dbReference type="ARBA" id="ARBA00007520"/>
    </source>
</evidence>
<feature type="transmembrane region" description="Helical" evidence="7">
    <location>
        <begin position="119"/>
        <end position="139"/>
    </location>
</feature>
<keyword evidence="5 7" id="KW-0472">Membrane</keyword>
<feature type="transmembrane region" description="Helical" evidence="7">
    <location>
        <begin position="319"/>
        <end position="339"/>
    </location>
</feature>
<feature type="transmembrane region" description="Helical" evidence="7">
    <location>
        <begin position="359"/>
        <end position="378"/>
    </location>
</feature>
<comment type="similarity">
    <text evidence="2">Belongs to the major facilitator superfamily. TCR/Tet family.</text>
</comment>
<feature type="transmembrane region" description="Helical" evidence="7">
    <location>
        <begin position="178"/>
        <end position="204"/>
    </location>
</feature>
<keyword evidence="10" id="KW-1185">Reference proteome</keyword>
<evidence type="ECO:0000256" key="6">
    <source>
        <dbReference type="SAM" id="MobiDB-lite"/>
    </source>
</evidence>
<keyword evidence="3 7" id="KW-0812">Transmembrane</keyword>
<dbReference type="PRINTS" id="PR01036">
    <property type="entry name" value="TCRTETB"/>
</dbReference>
<dbReference type="Proteomes" id="UP000294003">
    <property type="component" value="Unassembled WGS sequence"/>
</dbReference>
<feature type="transmembrane region" description="Helical" evidence="7">
    <location>
        <begin position="280"/>
        <end position="299"/>
    </location>
</feature>
<evidence type="ECO:0000256" key="7">
    <source>
        <dbReference type="SAM" id="Phobius"/>
    </source>
</evidence>
<feature type="transmembrane region" description="Helical" evidence="7">
    <location>
        <begin position="521"/>
        <end position="541"/>
    </location>
</feature>
<accession>A0ABY0HHU8</accession>
<evidence type="ECO:0000256" key="1">
    <source>
        <dbReference type="ARBA" id="ARBA00004141"/>
    </source>
</evidence>
<feature type="region of interest" description="Disordered" evidence="6">
    <location>
        <begin position="1"/>
        <end position="40"/>
    </location>
</feature>
<evidence type="ECO:0000259" key="8">
    <source>
        <dbReference type="PROSITE" id="PS50850"/>
    </source>
</evidence>
<dbReference type="SUPFAM" id="SSF103473">
    <property type="entry name" value="MFS general substrate transporter"/>
    <property type="match status" value="1"/>
</dbReference>
<feature type="transmembrane region" description="Helical" evidence="7">
    <location>
        <begin position="145"/>
        <end position="166"/>
    </location>
</feature>
<keyword evidence="4 7" id="KW-1133">Transmembrane helix</keyword>
<name>A0ABY0HHU8_9PEZI</name>
<sequence length="567" mass="61276">MQSLHVADSNDSLNTTWTQPTSQDLDLHTPGHGEEPKATDDANKQYFTGFRLVINMICVVLASFLVLLDNSVVSTAIPEITDEFRSLEDIGWYGSAYTLGNACLQLLTGKVYQHFSLKWSWLSFFALFEIGSAVCGAAQSSSMLIIGRVVAGAGSAGLISGAFTIISACVPVEKRPPLLGMMMGITQLGNILGPIIGGAFTTGYTWRWCFYINLPVGALVVVPILFLHIPEQIAKDHFWRVLPKLHHHLDLVGFLLFAPAVTQLLLALEFGGKQFAWNSSQVIGLFCGAAANLVVWIAWDYYKKDDALLPVSLVRRRAIWAGALYHAFLMSTLFGAVYYLPIYFQGINGMSAVMSGVNLLPIILPQMVVAIGSGFLVTRVGFVPPFAMLAGALTSIANGLFSMLGPESSFGSRTGFQIIMGAGLGVGVQMALVATQSSVSPQEISIATALIFWAQSMGPTIFLPLYNTIFNTSLNSQLRRQAPQVDAKAILDAGAAMFREMVSPQDLPSVLEAYSDSINSVFYLVAAVGALAFCAACGMSWRDIRKKNSTGPVQPRDSETELQVLVE</sequence>
<feature type="transmembrane region" description="Helical" evidence="7">
    <location>
        <begin position="52"/>
        <end position="70"/>
    </location>
</feature>
<dbReference type="Gene3D" id="1.20.1250.20">
    <property type="entry name" value="MFS general substrate transporter like domains"/>
    <property type="match status" value="1"/>
</dbReference>
<organism evidence="9 10">
    <name type="scientific">Monosporascus cannonballus</name>
    <dbReference type="NCBI Taxonomy" id="155416"/>
    <lineage>
        <taxon>Eukaryota</taxon>
        <taxon>Fungi</taxon>
        <taxon>Dikarya</taxon>
        <taxon>Ascomycota</taxon>
        <taxon>Pezizomycotina</taxon>
        <taxon>Sordariomycetes</taxon>
        <taxon>Xylariomycetidae</taxon>
        <taxon>Xylariales</taxon>
        <taxon>Xylariales incertae sedis</taxon>
        <taxon>Monosporascus</taxon>
    </lineage>
</organism>
<comment type="caution">
    <text evidence="9">The sequence shown here is derived from an EMBL/GenBank/DDBJ whole genome shotgun (WGS) entry which is preliminary data.</text>
</comment>
<feature type="transmembrane region" description="Helical" evidence="7">
    <location>
        <begin position="416"/>
        <end position="434"/>
    </location>
</feature>
<dbReference type="Pfam" id="PF07690">
    <property type="entry name" value="MFS_1"/>
    <property type="match status" value="1"/>
</dbReference>
<feature type="transmembrane region" description="Helical" evidence="7">
    <location>
        <begin position="385"/>
        <end position="404"/>
    </location>
</feature>
<dbReference type="InterPro" id="IPR011701">
    <property type="entry name" value="MFS"/>
</dbReference>
<evidence type="ECO:0000313" key="10">
    <source>
        <dbReference type="Proteomes" id="UP000294003"/>
    </source>
</evidence>
<feature type="transmembrane region" description="Helical" evidence="7">
    <location>
        <begin position="249"/>
        <end position="268"/>
    </location>
</feature>
<dbReference type="InterPro" id="IPR036259">
    <property type="entry name" value="MFS_trans_sf"/>
</dbReference>
<feature type="compositionally biased region" description="Polar residues" evidence="6">
    <location>
        <begin position="1"/>
        <end position="24"/>
    </location>
</feature>
<dbReference type="PANTHER" id="PTHR23501">
    <property type="entry name" value="MAJOR FACILITATOR SUPERFAMILY"/>
    <property type="match status" value="1"/>
</dbReference>
<dbReference type="CDD" id="cd17502">
    <property type="entry name" value="MFS_Azr1_MDR_like"/>
    <property type="match status" value="1"/>
</dbReference>
<dbReference type="Gene3D" id="1.20.1720.10">
    <property type="entry name" value="Multidrug resistance protein D"/>
    <property type="match status" value="1"/>
</dbReference>